<keyword evidence="2" id="KW-1185">Reference proteome</keyword>
<gene>
    <name evidence="1" type="ORF">E0E04_06360</name>
</gene>
<evidence type="ECO:0000313" key="2">
    <source>
        <dbReference type="Proteomes" id="UP000295231"/>
    </source>
</evidence>
<name>A0A4R5G3W5_9STRE</name>
<evidence type="ECO:0000313" key="1">
    <source>
        <dbReference type="EMBL" id="TDE71857.1"/>
    </source>
</evidence>
<dbReference type="AlphaFoldDB" id="A0A4R5G3W5"/>
<dbReference type="Proteomes" id="UP000295231">
    <property type="component" value="Unassembled WGS sequence"/>
</dbReference>
<sequence length="143" mass="16916">MDFLKEIDKQSTKNNAYKLLKQYRRFSRIAGEEYTPKLTPTYTLEPKTVRSYNSGSSQTEALVTRRVSAWNEMEAIMKAINRVIDPLVRQVLIEKYCKWQIRTDCEIYMELGYSESEFYRKLERGVIEFAEAYRGGELLVFSR</sequence>
<dbReference type="NCBIfam" id="TIGR01637">
    <property type="entry name" value="phage_arpU"/>
    <property type="match status" value="1"/>
</dbReference>
<organism evidence="1 2">
    <name type="scientific">Streptococcus vicugnae</name>
    <dbReference type="NCBI Taxonomy" id="2740579"/>
    <lineage>
        <taxon>Bacteria</taxon>
        <taxon>Bacillati</taxon>
        <taxon>Bacillota</taxon>
        <taxon>Bacilli</taxon>
        <taxon>Lactobacillales</taxon>
        <taxon>Streptococcaceae</taxon>
        <taxon>Streptococcus</taxon>
    </lineage>
</organism>
<dbReference type="RefSeq" id="WP_045797977.1">
    <property type="nucleotide sequence ID" value="NZ_SJWY01000140.1"/>
</dbReference>
<proteinExistence type="predicted"/>
<reference evidence="1 2" key="1">
    <citation type="submission" date="2019-03" db="EMBL/GenBank/DDBJ databases">
        <authorList>
            <person name="Fan P."/>
        </authorList>
    </citation>
    <scope>NUCLEOTIDE SEQUENCE [LARGE SCALE GENOMIC DNA]</scope>
    <source>
        <strain evidence="1 2">KCJ4950</strain>
    </source>
</reference>
<accession>A0A4R5G3W5</accession>
<dbReference type="EMBL" id="SJWY01000140">
    <property type="protein sequence ID" value="TDE71857.1"/>
    <property type="molecule type" value="Genomic_DNA"/>
</dbReference>
<dbReference type="InterPro" id="IPR006524">
    <property type="entry name" value="ArpU-like"/>
</dbReference>
<comment type="caution">
    <text evidence="1">The sequence shown here is derived from an EMBL/GenBank/DDBJ whole genome shotgun (WGS) entry which is preliminary data.</text>
</comment>
<protein>
    <submittedName>
        <fullName evidence="1">Transcriptional regulator</fullName>
    </submittedName>
</protein>